<feature type="domain" description="HTH araC/xylS-type" evidence="4">
    <location>
        <begin position="202"/>
        <end position="300"/>
    </location>
</feature>
<dbReference type="Pfam" id="PF12833">
    <property type="entry name" value="HTH_18"/>
    <property type="match status" value="1"/>
</dbReference>
<dbReference type="InterPro" id="IPR009057">
    <property type="entry name" value="Homeodomain-like_sf"/>
</dbReference>
<dbReference type="SMART" id="SM00342">
    <property type="entry name" value="HTH_ARAC"/>
    <property type="match status" value="1"/>
</dbReference>
<keyword evidence="2 5" id="KW-0238">DNA-binding</keyword>
<dbReference type="SUPFAM" id="SSF46689">
    <property type="entry name" value="Homeodomain-like"/>
    <property type="match status" value="2"/>
</dbReference>
<gene>
    <name evidence="5" type="ORF">IQ26_05160</name>
</gene>
<dbReference type="PROSITE" id="PS01124">
    <property type="entry name" value="HTH_ARAC_FAMILY_2"/>
    <property type="match status" value="1"/>
</dbReference>
<keyword evidence="1" id="KW-0805">Transcription regulation</keyword>
<dbReference type="EMBL" id="VLKT01000037">
    <property type="protein sequence ID" value="TWI29324.1"/>
    <property type="molecule type" value="Genomic_DNA"/>
</dbReference>
<dbReference type="Proteomes" id="UP000317122">
    <property type="component" value="Unassembled WGS sequence"/>
</dbReference>
<dbReference type="InterPro" id="IPR050204">
    <property type="entry name" value="AraC_XylS_family_regulators"/>
</dbReference>
<dbReference type="PROSITE" id="PS00041">
    <property type="entry name" value="HTH_ARAC_FAMILY_1"/>
    <property type="match status" value="1"/>
</dbReference>
<dbReference type="GO" id="GO:0003700">
    <property type="term" value="F:DNA-binding transcription factor activity"/>
    <property type="evidence" value="ECO:0007669"/>
    <property type="project" value="InterPro"/>
</dbReference>
<evidence type="ECO:0000259" key="4">
    <source>
        <dbReference type="PROSITE" id="PS01124"/>
    </source>
</evidence>
<comment type="caution">
    <text evidence="5">The sequence shown here is derived from an EMBL/GenBank/DDBJ whole genome shotgun (WGS) entry which is preliminary data.</text>
</comment>
<dbReference type="PANTHER" id="PTHR46796:SF14">
    <property type="entry name" value="TRANSCRIPTIONAL REGULATORY PROTEIN"/>
    <property type="match status" value="1"/>
</dbReference>
<keyword evidence="3" id="KW-0804">Transcription</keyword>
<dbReference type="Gene3D" id="1.10.10.60">
    <property type="entry name" value="Homeodomain-like"/>
    <property type="match status" value="1"/>
</dbReference>
<evidence type="ECO:0000313" key="6">
    <source>
        <dbReference type="Proteomes" id="UP000317122"/>
    </source>
</evidence>
<dbReference type="InterPro" id="IPR018060">
    <property type="entry name" value="HTH_AraC"/>
</dbReference>
<name>A0A562NB23_9HYPH</name>
<reference evidence="5 6" key="1">
    <citation type="journal article" date="2015" name="Stand. Genomic Sci.">
        <title>Genomic Encyclopedia of Bacterial and Archaeal Type Strains, Phase III: the genomes of soil and plant-associated and newly described type strains.</title>
        <authorList>
            <person name="Whitman W.B."/>
            <person name="Woyke T."/>
            <person name="Klenk H.P."/>
            <person name="Zhou Y."/>
            <person name="Lilburn T.G."/>
            <person name="Beck B.J."/>
            <person name="De Vos P."/>
            <person name="Vandamme P."/>
            <person name="Eisen J.A."/>
            <person name="Garrity G."/>
            <person name="Hugenholtz P."/>
            <person name="Kyrpides N.C."/>
        </authorList>
    </citation>
    <scope>NUCLEOTIDE SEQUENCE [LARGE SCALE GENOMIC DNA]</scope>
    <source>
        <strain evidence="5 6">CGMCC 1.2546</strain>
    </source>
</reference>
<evidence type="ECO:0000256" key="2">
    <source>
        <dbReference type="ARBA" id="ARBA00023125"/>
    </source>
</evidence>
<keyword evidence="6" id="KW-1185">Reference proteome</keyword>
<dbReference type="AlphaFoldDB" id="A0A562NB23"/>
<evidence type="ECO:0000256" key="1">
    <source>
        <dbReference type="ARBA" id="ARBA00023015"/>
    </source>
</evidence>
<organism evidence="5 6">
    <name type="scientific">Mesorhizobium tianshanense</name>
    <dbReference type="NCBI Taxonomy" id="39844"/>
    <lineage>
        <taxon>Bacteria</taxon>
        <taxon>Pseudomonadati</taxon>
        <taxon>Pseudomonadota</taxon>
        <taxon>Alphaproteobacteria</taxon>
        <taxon>Hyphomicrobiales</taxon>
        <taxon>Phyllobacteriaceae</taxon>
        <taxon>Mesorhizobium</taxon>
    </lineage>
</organism>
<proteinExistence type="predicted"/>
<evidence type="ECO:0000256" key="3">
    <source>
        <dbReference type="ARBA" id="ARBA00023163"/>
    </source>
</evidence>
<sequence>MDNAITGKREVAFAPRMESRIQGFSVIGGLKGHVWDGVVADLWDVACGERAEGYYVSPDPRLFVALDVDGEGAFFVEGARGDLRRHDRAFSMAYIPAGVPIRGRVEGLRRIKHLDLHFDEAALTRRFGGSLDSDALHVSRFQFRDDRIATLAGLIAAECDSGQPMHDLYGEGLLNALFAGLFEIGQPGGQRRRTPLSRRKLRLVTDYIDAHCLGKIRLANLAALIGLSETATSHAFKAATGIPPHRWQMQARVRKIQTMMVHEPVSLGDIAEATGFFDQAHLTRVFKSIVGLTPGAWMKSAGNGRDALISATSSRNVRLLGQKPTNHSNPSNDPHIS</sequence>
<evidence type="ECO:0000313" key="5">
    <source>
        <dbReference type="EMBL" id="TWI29324.1"/>
    </source>
</evidence>
<dbReference type="PANTHER" id="PTHR46796">
    <property type="entry name" value="HTH-TYPE TRANSCRIPTIONAL ACTIVATOR RHAS-RELATED"/>
    <property type="match status" value="1"/>
</dbReference>
<dbReference type="GO" id="GO:0043565">
    <property type="term" value="F:sequence-specific DNA binding"/>
    <property type="evidence" value="ECO:0007669"/>
    <property type="project" value="InterPro"/>
</dbReference>
<accession>A0A562NB23</accession>
<dbReference type="InterPro" id="IPR018062">
    <property type="entry name" value="HTH_AraC-typ_CS"/>
</dbReference>
<protein>
    <submittedName>
        <fullName evidence="5">AraC-like DNA-binding protein</fullName>
    </submittedName>
</protein>